<organism evidence="3">
    <name type="scientific">Noccaea caerulescens</name>
    <name type="common">Alpine penny-cress</name>
    <name type="synonym">Thlaspi caerulescens</name>
    <dbReference type="NCBI Taxonomy" id="107243"/>
    <lineage>
        <taxon>Eukaryota</taxon>
        <taxon>Viridiplantae</taxon>
        <taxon>Streptophyta</taxon>
        <taxon>Embryophyta</taxon>
        <taxon>Tracheophyta</taxon>
        <taxon>Spermatophyta</taxon>
        <taxon>Magnoliopsida</taxon>
        <taxon>eudicotyledons</taxon>
        <taxon>Gunneridae</taxon>
        <taxon>Pentapetalae</taxon>
        <taxon>rosids</taxon>
        <taxon>malvids</taxon>
        <taxon>Brassicales</taxon>
        <taxon>Brassicaceae</taxon>
        <taxon>Coluteocarpeae</taxon>
        <taxon>Noccaea</taxon>
    </lineage>
</organism>
<evidence type="ECO:0000313" key="3">
    <source>
        <dbReference type="EMBL" id="JAU68136.1"/>
    </source>
</evidence>
<sequence length="515" mass="58265">MFNKLSWCGAMDVEGSKQDVEKGPSSSRPKRHGKSIELTDQGVNSEKHPAENGDTPPNLPIVDEGSCIFRIPQSLKKIHPKGYIPEIVSIGPFHRNADHLKMIQEQKHRFLKLFLDFATDEDVTKTDLAKEIMGIKNVIENSYSDKLAGELNEDEELNQDELIDMMLLDGCFILMLFFFDSNRVSRDKSPDDPILNTPYILSTIRSDLLLLENQVPFILLETLFKASNKSSLGLGSLNDLAFTFFNFSMDKPKAYWEKHNQFKPKHLLDLIRKTLIPISSSNGGSYIAAKPTQDNDSQSFTRLILSAKRLRLQGIEFKASHDSSFSNGCCAKMFCCLSNEYHAFIPRKQQEETILELQLKGDELLIPLIVFDEFISSVLLNCVAFEQLSLKCSNDVTSYVVFMGCLMSDEADATYLSEKGIIENYFGNGNDVSQFFKNVSSGVAFDMNKSYLKEVFKGINKYTSKRRHVECARFMRLHFDSPWTCMSSAAVLVILLLTIFQATFAALAYFHPPKS</sequence>
<evidence type="ECO:0000256" key="2">
    <source>
        <dbReference type="SAM" id="Phobius"/>
    </source>
</evidence>
<proteinExistence type="predicted"/>
<dbReference type="AlphaFoldDB" id="A0A1J3HLW6"/>
<keyword evidence="2" id="KW-0472">Membrane</keyword>
<feature type="transmembrane region" description="Helical" evidence="2">
    <location>
        <begin position="483"/>
        <end position="510"/>
    </location>
</feature>
<name>A0A1J3HLW6_NOCCA</name>
<keyword evidence="2" id="KW-0812">Transmembrane</keyword>
<protein>
    <submittedName>
        <fullName evidence="3">UPF0481 protein</fullName>
    </submittedName>
</protein>
<keyword evidence="2" id="KW-1133">Transmembrane helix</keyword>
<evidence type="ECO:0000256" key="1">
    <source>
        <dbReference type="SAM" id="MobiDB-lite"/>
    </source>
</evidence>
<dbReference type="EMBL" id="GEVL01009205">
    <property type="protein sequence ID" value="JAU68136.1"/>
    <property type="molecule type" value="Transcribed_RNA"/>
</dbReference>
<reference evidence="3" key="1">
    <citation type="submission" date="2016-07" db="EMBL/GenBank/DDBJ databases">
        <title>De novo transcriptome assembly of four accessions of the metal hyperaccumulator plant Noccaea caerulescens.</title>
        <authorList>
            <person name="Blande D."/>
            <person name="Halimaa P."/>
            <person name="Tervahauta A.I."/>
            <person name="Aarts M.G."/>
            <person name="Karenlampi S.O."/>
        </authorList>
    </citation>
    <scope>NUCLEOTIDE SEQUENCE</scope>
</reference>
<accession>A0A1J3HLW6</accession>
<feature type="region of interest" description="Disordered" evidence="1">
    <location>
        <begin position="13"/>
        <end position="59"/>
    </location>
</feature>
<dbReference type="InterPro" id="IPR004158">
    <property type="entry name" value="DUF247_pln"/>
</dbReference>
<dbReference type="PANTHER" id="PTHR31170:SF20">
    <property type="entry name" value="DUF247 DOMAIN PROTEIN"/>
    <property type="match status" value="1"/>
</dbReference>
<dbReference type="Pfam" id="PF03140">
    <property type="entry name" value="DUF247"/>
    <property type="match status" value="1"/>
</dbReference>
<dbReference type="PANTHER" id="PTHR31170">
    <property type="entry name" value="BNAC04G53230D PROTEIN"/>
    <property type="match status" value="1"/>
</dbReference>
<gene>
    <name evidence="3" type="ORF">LE_TR6561_c0_g1_i1_g.23942</name>
</gene>